<dbReference type="EMBL" id="CP000393">
    <property type="protein sequence ID" value="ABG52225.1"/>
    <property type="molecule type" value="Genomic_DNA"/>
</dbReference>
<evidence type="ECO:0000256" key="4">
    <source>
        <dbReference type="ARBA" id="ARBA00022692"/>
    </source>
</evidence>
<reference evidence="11" key="1">
    <citation type="submission" date="2006-06" db="EMBL/GenBank/DDBJ databases">
        <title>Complete sequence of Trichodesmium erythraeum IMS101.</title>
        <authorList>
            <consortium name="US DOE Joint Genome Institute"/>
            <person name="Copeland A."/>
            <person name="Lucas S."/>
            <person name="Lapidus A."/>
            <person name="Barry K."/>
            <person name="Detter J.C."/>
            <person name="Glavina del Rio T."/>
            <person name="Hammon N."/>
            <person name="Israni S."/>
            <person name="Dalin E."/>
            <person name="Tice H."/>
            <person name="Pitluck S."/>
            <person name="Kiss H."/>
            <person name="Munk A.C."/>
            <person name="Brettin T."/>
            <person name="Bruce D."/>
            <person name="Han C."/>
            <person name="Tapia R."/>
            <person name="Gilna P."/>
            <person name="Schmutz J."/>
            <person name="Larimer F."/>
            <person name="Land M."/>
            <person name="Hauser L."/>
            <person name="Kyrpides N."/>
            <person name="Kim E."/>
            <person name="Richardson P."/>
        </authorList>
    </citation>
    <scope>NUCLEOTIDE SEQUENCE [LARGE SCALE GENOMIC DNA]</scope>
    <source>
        <strain evidence="11">IMS101</strain>
    </source>
</reference>
<dbReference type="Pfam" id="PF02660">
    <property type="entry name" value="G3P_acyltransf"/>
    <property type="match status" value="1"/>
</dbReference>
<gene>
    <name evidence="11" type="ordered locus">Tery_3089</name>
</gene>
<keyword evidence="2" id="KW-0444">Lipid biosynthesis</keyword>
<dbReference type="GO" id="GO:0005886">
    <property type="term" value="C:plasma membrane"/>
    <property type="evidence" value="ECO:0007669"/>
    <property type="project" value="InterPro"/>
</dbReference>
<dbReference type="PANTHER" id="PTHR30309">
    <property type="entry name" value="INNER MEMBRANE PROTEIN YGIH"/>
    <property type="match status" value="1"/>
</dbReference>
<dbReference type="PANTHER" id="PTHR30309:SF0">
    <property type="entry name" value="GLYCEROL-3-PHOSPHATE ACYLTRANSFERASE-RELATED"/>
    <property type="match status" value="1"/>
</dbReference>
<protein>
    <recommendedName>
        <fullName evidence="12">Glycerol-3-phosphate acyltransferase</fullName>
    </recommendedName>
</protein>
<dbReference type="eggNOG" id="COG0344">
    <property type="taxonomic scope" value="Bacteria"/>
</dbReference>
<evidence type="ECO:0000256" key="10">
    <source>
        <dbReference type="SAM" id="Phobius"/>
    </source>
</evidence>
<dbReference type="GO" id="GO:0008654">
    <property type="term" value="P:phospholipid biosynthetic process"/>
    <property type="evidence" value="ECO:0007669"/>
    <property type="project" value="UniProtKB-KW"/>
</dbReference>
<evidence type="ECO:0000256" key="7">
    <source>
        <dbReference type="ARBA" id="ARBA00023136"/>
    </source>
</evidence>
<evidence type="ECO:0008006" key="12">
    <source>
        <dbReference type="Google" id="ProtNLM"/>
    </source>
</evidence>
<keyword evidence="6" id="KW-0443">Lipid metabolism</keyword>
<dbReference type="STRING" id="203124.Tery_3089"/>
<keyword evidence="7 10" id="KW-0472">Membrane</keyword>
<evidence type="ECO:0000256" key="9">
    <source>
        <dbReference type="ARBA" id="ARBA00023264"/>
    </source>
</evidence>
<keyword evidence="8" id="KW-0594">Phospholipid biosynthesis</keyword>
<dbReference type="OrthoDB" id="9777124at2"/>
<dbReference type="SMART" id="SM01207">
    <property type="entry name" value="G3P_acyltransf"/>
    <property type="match status" value="1"/>
</dbReference>
<proteinExistence type="predicted"/>
<dbReference type="HOGENOM" id="CLU_1389688_0_0_3"/>
<accession>Q10ZU9</accession>
<evidence type="ECO:0000256" key="3">
    <source>
        <dbReference type="ARBA" id="ARBA00022679"/>
    </source>
</evidence>
<keyword evidence="1" id="KW-1003">Cell membrane</keyword>
<evidence type="ECO:0000256" key="2">
    <source>
        <dbReference type="ARBA" id="ARBA00022516"/>
    </source>
</evidence>
<keyword evidence="4 10" id="KW-0812">Transmembrane</keyword>
<evidence type="ECO:0000256" key="5">
    <source>
        <dbReference type="ARBA" id="ARBA00022989"/>
    </source>
</evidence>
<dbReference type="AlphaFoldDB" id="Q10ZU9"/>
<dbReference type="GO" id="GO:0043772">
    <property type="term" value="F:acyl-phosphate glycerol-3-phosphate acyltransferase activity"/>
    <property type="evidence" value="ECO:0007669"/>
    <property type="project" value="InterPro"/>
</dbReference>
<keyword evidence="3" id="KW-0808">Transferase</keyword>
<keyword evidence="9" id="KW-1208">Phospholipid metabolism</keyword>
<keyword evidence="5 10" id="KW-1133">Transmembrane helix</keyword>
<organism evidence="11">
    <name type="scientific">Trichodesmium erythraeum (strain IMS101)</name>
    <dbReference type="NCBI Taxonomy" id="203124"/>
    <lineage>
        <taxon>Bacteria</taxon>
        <taxon>Bacillati</taxon>
        <taxon>Cyanobacteriota</taxon>
        <taxon>Cyanophyceae</taxon>
        <taxon>Oscillatoriophycideae</taxon>
        <taxon>Oscillatoriales</taxon>
        <taxon>Microcoleaceae</taxon>
        <taxon>Trichodesmium</taxon>
    </lineage>
</organism>
<evidence type="ECO:0000256" key="8">
    <source>
        <dbReference type="ARBA" id="ARBA00023209"/>
    </source>
</evidence>
<dbReference type="KEGG" id="ter:Tery_3089"/>
<sequence length="196" mass="21291">MSRSHRKNVSHVAGCILHIKTLVVCKDASAHCYIDIFKGVLAIALVRYIYSLVFDQNLTIVAGVTDINIAKEWMVILTGLIAIVGHTKSIWIGFKGGKPVASSLGILLAMSWVVGLGTLSVFIVVLMISRIVSLSSIIAAITVSGLMFLTGQSLPYRTPECIFFCRSGDRQSLKHKSNKTKINLGGGILKSSHQFF</sequence>
<feature type="transmembrane region" description="Helical" evidence="10">
    <location>
        <begin position="131"/>
        <end position="149"/>
    </location>
</feature>
<evidence type="ECO:0000313" key="11">
    <source>
        <dbReference type="EMBL" id="ABG52225.1"/>
    </source>
</evidence>
<name>Q10ZU9_TRIEI</name>
<dbReference type="InterPro" id="IPR003811">
    <property type="entry name" value="G3P_acylTferase_PlsY"/>
</dbReference>
<feature type="transmembrane region" description="Helical" evidence="10">
    <location>
        <begin position="106"/>
        <end position="125"/>
    </location>
</feature>
<feature type="transmembrane region" description="Helical" evidence="10">
    <location>
        <begin position="73"/>
        <end position="94"/>
    </location>
</feature>
<evidence type="ECO:0000256" key="1">
    <source>
        <dbReference type="ARBA" id="ARBA00022475"/>
    </source>
</evidence>
<evidence type="ECO:0000256" key="6">
    <source>
        <dbReference type="ARBA" id="ARBA00023098"/>
    </source>
</evidence>